<proteinExistence type="predicted"/>
<reference evidence="1" key="1">
    <citation type="submission" date="2014-11" db="EMBL/GenBank/DDBJ databases">
        <authorList>
            <person name="Amaro Gonzalez C."/>
        </authorList>
    </citation>
    <scope>NUCLEOTIDE SEQUENCE</scope>
</reference>
<protein>
    <submittedName>
        <fullName evidence="1">Uncharacterized protein</fullName>
    </submittedName>
</protein>
<name>A0A0E9RT97_ANGAN</name>
<sequence>MRLQPPQDKTENSLFTEPWRGTDRCSVLEKHSTEAGPHEMCGGATRKQVSVDRNLQCT</sequence>
<reference evidence="1" key="2">
    <citation type="journal article" date="2015" name="Fish Shellfish Immunol.">
        <title>Early steps in the European eel (Anguilla anguilla)-Vibrio vulnificus interaction in the gills: Role of the RtxA13 toxin.</title>
        <authorList>
            <person name="Callol A."/>
            <person name="Pajuelo D."/>
            <person name="Ebbesson L."/>
            <person name="Teles M."/>
            <person name="MacKenzie S."/>
            <person name="Amaro C."/>
        </authorList>
    </citation>
    <scope>NUCLEOTIDE SEQUENCE</scope>
</reference>
<accession>A0A0E9RT97</accession>
<evidence type="ECO:0000313" key="1">
    <source>
        <dbReference type="EMBL" id="JAH31493.1"/>
    </source>
</evidence>
<dbReference type="AlphaFoldDB" id="A0A0E9RT97"/>
<dbReference type="EMBL" id="GBXM01077084">
    <property type="protein sequence ID" value="JAH31493.1"/>
    <property type="molecule type" value="Transcribed_RNA"/>
</dbReference>
<organism evidence="1">
    <name type="scientific">Anguilla anguilla</name>
    <name type="common">European freshwater eel</name>
    <name type="synonym">Muraena anguilla</name>
    <dbReference type="NCBI Taxonomy" id="7936"/>
    <lineage>
        <taxon>Eukaryota</taxon>
        <taxon>Metazoa</taxon>
        <taxon>Chordata</taxon>
        <taxon>Craniata</taxon>
        <taxon>Vertebrata</taxon>
        <taxon>Euteleostomi</taxon>
        <taxon>Actinopterygii</taxon>
        <taxon>Neopterygii</taxon>
        <taxon>Teleostei</taxon>
        <taxon>Anguilliformes</taxon>
        <taxon>Anguillidae</taxon>
        <taxon>Anguilla</taxon>
    </lineage>
</organism>